<dbReference type="GO" id="GO:0005879">
    <property type="term" value="C:axonemal microtubule"/>
    <property type="evidence" value="ECO:0007669"/>
    <property type="project" value="TreeGrafter"/>
</dbReference>
<keyword evidence="1 2" id="KW-0175">Coiled coil</keyword>
<feature type="compositionally biased region" description="Polar residues" evidence="3">
    <location>
        <begin position="15"/>
        <end position="29"/>
    </location>
</feature>
<reference evidence="5 6" key="1">
    <citation type="journal article" date="2017" name="PLoS Biol.">
        <title>The sea cucumber genome provides insights into morphological evolution and visceral regeneration.</title>
        <authorList>
            <person name="Zhang X."/>
            <person name="Sun L."/>
            <person name="Yuan J."/>
            <person name="Sun Y."/>
            <person name="Gao Y."/>
            <person name="Zhang L."/>
            <person name="Li S."/>
            <person name="Dai H."/>
            <person name="Hamel J.F."/>
            <person name="Liu C."/>
            <person name="Yu Y."/>
            <person name="Liu S."/>
            <person name="Lin W."/>
            <person name="Guo K."/>
            <person name="Jin S."/>
            <person name="Xu P."/>
            <person name="Storey K.B."/>
            <person name="Huan P."/>
            <person name="Zhang T."/>
            <person name="Zhou Y."/>
            <person name="Zhang J."/>
            <person name="Lin C."/>
            <person name="Li X."/>
            <person name="Xing L."/>
            <person name="Huo D."/>
            <person name="Sun M."/>
            <person name="Wang L."/>
            <person name="Mercier A."/>
            <person name="Li F."/>
            <person name="Yang H."/>
            <person name="Xiang J."/>
        </authorList>
    </citation>
    <scope>NUCLEOTIDE SEQUENCE [LARGE SCALE GENOMIC DNA]</scope>
    <source>
        <strain evidence="5">Shaxun</strain>
        <tissue evidence="5">Muscle</tissue>
    </source>
</reference>
<protein>
    <submittedName>
        <fullName evidence="5">Putative coiled-coil domain-containing protein</fullName>
    </submittedName>
</protein>
<feature type="coiled-coil region" evidence="2">
    <location>
        <begin position="93"/>
        <end position="126"/>
    </location>
</feature>
<evidence type="ECO:0000259" key="4">
    <source>
        <dbReference type="Pfam" id="PF13868"/>
    </source>
</evidence>
<sequence length="558" mass="65757">MEISQVKYGRRRGQSRNTPSPQTSQGQNESFEDIQQPIDLNQVSVLTQADWNRIQGHLTRNVREKELIETKRAEKLALHQHSKDMVKNWSNTIAGQRQKKLEARKLKEEEEEKQKVKIDIEEAKFQAQKRKEAIEKAKTLQYYQTDRVKGFHGALLLTEVLKEREMQIELKKARKAASGGKDKDALLRHQKDLELGILEDHKKATEALKERQEIAEFQKEQIHQHIVDLEKEIKEGKEEGEELRKQLLHYEAEKAKIEAIRKKEKEELMGSHLQTVSDRDLIRSCERQQEEEEEEEIRIFAAAKKKMTKLRKERERDLFQKKQDQVTKMVNKLDLQLKQKTDDEDARIIKCQAEREAEREKEALEKQEQLQRALREEAEHQRQQMQQKEKKKREEKRRELMALKMKMEADKLFAQKQIEKMQQRKQEAKGHQKFLIKQAIEKQVVLQKEMEEQLEMYMRNLDLLALEEKQFQEYASKVIDHCEKGGRNTYPLHKAAREGHGGGRGPVFEGKGGVRPSYLVQDNSGVELPNYQRGDTDEVKYAHVGHPSNTTKRLGFVW</sequence>
<feature type="domain" description="Trichohyalin-plectin-homology" evidence="4">
    <location>
        <begin position="143"/>
        <end position="481"/>
    </location>
</feature>
<feature type="coiled-coil region" evidence="2">
    <location>
        <begin position="219"/>
        <end position="267"/>
    </location>
</feature>
<feature type="region of interest" description="Disordered" evidence="3">
    <location>
        <begin position="359"/>
        <end position="396"/>
    </location>
</feature>
<dbReference type="InterPro" id="IPR039986">
    <property type="entry name" value="CFAP210"/>
</dbReference>
<evidence type="ECO:0000256" key="3">
    <source>
        <dbReference type="SAM" id="MobiDB-lite"/>
    </source>
</evidence>
<dbReference type="Pfam" id="PF13868">
    <property type="entry name" value="TPH"/>
    <property type="match status" value="1"/>
</dbReference>
<evidence type="ECO:0000313" key="6">
    <source>
        <dbReference type="Proteomes" id="UP000230750"/>
    </source>
</evidence>
<evidence type="ECO:0000313" key="5">
    <source>
        <dbReference type="EMBL" id="PIK47137.1"/>
    </source>
</evidence>
<dbReference type="InterPro" id="IPR043597">
    <property type="entry name" value="TPH_dom"/>
</dbReference>
<dbReference type="Proteomes" id="UP000230750">
    <property type="component" value="Unassembled WGS sequence"/>
</dbReference>
<organism evidence="5 6">
    <name type="scientific">Stichopus japonicus</name>
    <name type="common">Sea cucumber</name>
    <dbReference type="NCBI Taxonomy" id="307972"/>
    <lineage>
        <taxon>Eukaryota</taxon>
        <taxon>Metazoa</taxon>
        <taxon>Echinodermata</taxon>
        <taxon>Eleutherozoa</taxon>
        <taxon>Echinozoa</taxon>
        <taxon>Holothuroidea</taxon>
        <taxon>Aspidochirotacea</taxon>
        <taxon>Aspidochirotida</taxon>
        <taxon>Stichopodidae</taxon>
        <taxon>Apostichopus</taxon>
    </lineage>
</organism>
<dbReference type="OrthoDB" id="331765at2759"/>
<dbReference type="EMBL" id="MRZV01000599">
    <property type="protein sequence ID" value="PIK47137.1"/>
    <property type="molecule type" value="Genomic_DNA"/>
</dbReference>
<name>A0A2G8KGL3_STIJA</name>
<keyword evidence="6" id="KW-1185">Reference proteome</keyword>
<dbReference type="PANTHER" id="PTHR28663:SF1">
    <property type="entry name" value="CILIA- AND FLAGELLA- ASSOCIATED PROTEIN 210"/>
    <property type="match status" value="1"/>
</dbReference>
<dbReference type="AlphaFoldDB" id="A0A2G8KGL3"/>
<accession>A0A2G8KGL3</accession>
<feature type="compositionally biased region" description="Basic and acidic residues" evidence="3">
    <location>
        <begin position="359"/>
        <end position="382"/>
    </location>
</feature>
<comment type="caution">
    <text evidence="5">The sequence shown here is derived from an EMBL/GenBank/DDBJ whole genome shotgun (WGS) entry which is preliminary data.</text>
</comment>
<dbReference type="PANTHER" id="PTHR28663">
    <property type="entry name" value="COILED-COIL DOMAIN-CONTAINING PROTEIN 173"/>
    <property type="match status" value="1"/>
</dbReference>
<dbReference type="STRING" id="307972.A0A2G8KGL3"/>
<gene>
    <name evidence="5" type="ORF">BSL78_15988</name>
</gene>
<feature type="region of interest" description="Disordered" evidence="3">
    <location>
        <begin position="1"/>
        <end position="36"/>
    </location>
</feature>
<evidence type="ECO:0000256" key="2">
    <source>
        <dbReference type="SAM" id="Coils"/>
    </source>
</evidence>
<evidence type="ECO:0000256" key="1">
    <source>
        <dbReference type="ARBA" id="ARBA00023054"/>
    </source>
</evidence>
<proteinExistence type="predicted"/>